<keyword evidence="7 11" id="KW-1133">Transmembrane helix</keyword>
<keyword evidence="3 11" id="KW-0444">Lipid biosynthesis</keyword>
<comment type="pathway">
    <text evidence="2">Lipid metabolism; fatty acid biosynthesis.</text>
</comment>
<evidence type="ECO:0000256" key="1">
    <source>
        <dbReference type="ARBA" id="ARBA00004141"/>
    </source>
</evidence>
<keyword evidence="5 11" id="KW-0812">Transmembrane</keyword>
<evidence type="ECO:0000256" key="8">
    <source>
        <dbReference type="ARBA" id="ARBA00023098"/>
    </source>
</evidence>
<keyword evidence="8 11" id="KW-0443">Lipid metabolism</keyword>
<dbReference type="GO" id="GO:0030148">
    <property type="term" value="P:sphingolipid biosynthetic process"/>
    <property type="evidence" value="ECO:0007669"/>
    <property type="project" value="TreeGrafter"/>
</dbReference>
<evidence type="ECO:0000256" key="9">
    <source>
        <dbReference type="ARBA" id="ARBA00023136"/>
    </source>
</evidence>
<evidence type="ECO:0000256" key="4">
    <source>
        <dbReference type="ARBA" id="ARBA00022679"/>
    </source>
</evidence>
<feature type="transmembrane region" description="Helical" evidence="11">
    <location>
        <begin position="230"/>
        <end position="249"/>
    </location>
</feature>
<evidence type="ECO:0000256" key="2">
    <source>
        <dbReference type="ARBA" id="ARBA00005194"/>
    </source>
</evidence>
<dbReference type="GO" id="GO:0005789">
    <property type="term" value="C:endoplasmic reticulum membrane"/>
    <property type="evidence" value="ECO:0007669"/>
    <property type="project" value="TreeGrafter"/>
</dbReference>
<organism evidence="12 13">
    <name type="scientific">Acrobeloides nanus</name>
    <dbReference type="NCBI Taxonomy" id="290746"/>
    <lineage>
        <taxon>Eukaryota</taxon>
        <taxon>Metazoa</taxon>
        <taxon>Ecdysozoa</taxon>
        <taxon>Nematoda</taxon>
        <taxon>Chromadorea</taxon>
        <taxon>Rhabditida</taxon>
        <taxon>Tylenchina</taxon>
        <taxon>Cephalobomorpha</taxon>
        <taxon>Cephaloboidea</taxon>
        <taxon>Cephalobidae</taxon>
        <taxon>Acrobeloides</taxon>
    </lineage>
</organism>
<feature type="transmembrane region" description="Helical" evidence="11">
    <location>
        <begin position="157"/>
        <end position="178"/>
    </location>
</feature>
<dbReference type="GO" id="GO:0019367">
    <property type="term" value="P:fatty acid elongation, saturated fatty acid"/>
    <property type="evidence" value="ECO:0007669"/>
    <property type="project" value="TreeGrafter"/>
</dbReference>
<dbReference type="Pfam" id="PF01151">
    <property type="entry name" value="ELO"/>
    <property type="match status" value="1"/>
</dbReference>
<feature type="transmembrane region" description="Helical" evidence="11">
    <location>
        <begin position="26"/>
        <end position="45"/>
    </location>
</feature>
<proteinExistence type="inferred from homology"/>
<evidence type="ECO:0000256" key="3">
    <source>
        <dbReference type="ARBA" id="ARBA00022516"/>
    </source>
</evidence>
<evidence type="ECO:0000256" key="5">
    <source>
        <dbReference type="ARBA" id="ARBA00022692"/>
    </source>
</evidence>
<protein>
    <recommendedName>
        <fullName evidence="11">Elongation of very long chain fatty acids protein</fullName>
        <ecNumber evidence="11">2.3.1.199</ecNumber>
    </recommendedName>
    <alternativeName>
        <fullName evidence="11">Very-long-chain 3-oxoacyl-CoA synthase</fullName>
    </alternativeName>
</protein>
<dbReference type="GO" id="GO:0042761">
    <property type="term" value="P:very long-chain fatty acid biosynthetic process"/>
    <property type="evidence" value="ECO:0007669"/>
    <property type="project" value="TreeGrafter"/>
</dbReference>
<dbReference type="EC" id="2.3.1.199" evidence="11"/>
<dbReference type="Proteomes" id="UP000887540">
    <property type="component" value="Unplaced"/>
</dbReference>
<comment type="similarity">
    <text evidence="11">Belongs to the ELO family.</text>
</comment>
<reference evidence="13" key="1">
    <citation type="submission" date="2022-11" db="UniProtKB">
        <authorList>
            <consortium name="WormBaseParasite"/>
        </authorList>
    </citation>
    <scope>IDENTIFICATION</scope>
</reference>
<evidence type="ECO:0000256" key="11">
    <source>
        <dbReference type="RuleBase" id="RU361115"/>
    </source>
</evidence>
<evidence type="ECO:0000313" key="13">
    <source>
        <dbReference type="WBParaSite" id="ACRNAN_scaffold345.g22695.t1"/>
    </source>
</evidence>
<evidence type="ECO:0000256" key="7">
    <source>
        <dbReference type="ARBA" id="ARBA00022989"/>
    </source>
</evidence>
<feature type="transmembrane region" description="Helical" evidence="11">
    <location>
        <begin position="51"/>
        <end position="73"/>
    </location>
</feature>
<evidence type="ECO:0000256" key="6">
    <source>
        <dbReference type="ARBA" id="ARBA00022832"/>
    </source>
</evidence>
<name>A0A914DP87_9BILA</name>
<dbReference type="WBParaSite" id="ACRNAN_scaffold345.g22695.t1">
    <property type="protein sequence ID" value="ACRNAN_scaffold345.g22695.t1"/>
    <property type="gene ID" value="ACRNAN_scaffold345.g22695"/>
</dbReference>
<comment type="subcellular location">
    <subcellularLocation>
        <location evidence="1">Membrane</location>
        <topology evidence="1">Multi-pass membrane protein</topology>
    </subcellularLocation>
</comment>
<keyword evidence="10 11" id="KW-0275">Fatty acid biosynthesis</keyword>
<dbReference type="InterPro" id="IPR002076">
    <property type="entry name" value="ELO_fam"/>
</dbReference>
<feature type="transmembrane region" description="Helical" evidence="11">
    <location>
        <begin position="132"/>
        <end position="151"/>
    </location>
</feature>
<dbReference type="GO" id="GO:0009922">
    <property type="term" value="F:fatty acid elongase activity"/>
    <property type="evidence" value="ECO:0007669"/>
    <property type="project" value="UniProtKB-EC"/>
</dbReference>
<feature type="transmembrane region" description="Helical" evidence="11">
    <location>
        <begin position="190"/>
        <end position="218"/>
    </location>
</feature>
<dbReference type="PANTHER" id="PTHR11157">
    <property type="entry name" value="FATTY ACID ACYL TRANSFERASE-RELATED"/>
    <property type="match status" value="1"/>
</dbReference>
<comment type="catalytic activity">
    <reaction evidence="11">
        <text>a very-long-chain acyl-CoA + malonyl-CoA + H(+) = a very-long-chain 3-oxoacyl-CoA + CO2 + CoA</text>
        <dbReference type="Rhea" id="RHEA:32727"/>
        <dbReference type="ChEBI" id="CHEBI:15378"/>
        <dbReference type="ChEBI" id="CHEBI:16526"/>
        <dbReference type="ChEBI" id="CHEBI:57287"/>
        <dbReference type="ChEBI" id="CHEBI:57384"/>
        <dbReference type="ChEBI" id="CHEBI:90725"/>
        <dbReference type="ChEBI" id="CHEBI:90736"/>
        <dbReference type="EC" id="2.3.1.199"/>
    </reaction>
</comment>
<dbReference type="PANTHER" id="PTHR11157:SF29">
    <property type="entry name" value="ELONGATION OF LONG CHAIN FATTY ACIDS PROTEIN 5"/>
    <property type="match status" value="1"/>
</dbReference>
<keyword evidence="6 11" id="KW-0276">Fatty acid metabolism</keyword>
<dbReference type="GO" id="GO:0034625">
    <property type="term" value="P:fatty acid elongation, monounsaturated fatty acid"/>
    <property type="evidence" value="ECO:0007669"/>
    <property type="project" value="TreeGrafter"/>
</dbReference>
<keyword evidence="9 11" id="KW-0472">Membrane</keyword>
<evidence type="ECO:0000256" key="10">
    <source>
        <dbReference type="ARBA" id="ARBA00023160"/>
    </source>
</evidence>
<accession>A0A914DP87</accession>
<evidence type="ECO:0000313" key="12">
    <source>
        <dbReference type="Proteomes" id="UP000887540"/>
    </source>
</evidence>
<keyword evidence="4 11" id="KW-0808">Transferase</keyword>
<keyword evidence="12" id="KW-1185">Reference proteome</keyword>
<dbReference type="GO" id="GO:0034626">
    <property type="term" value="P:fatty acid elongation, polyunsaturated fatty acid"/>
    <property type="evidence" value="ECO:0007669"/>
    <property type="project" value="TreeGrafter"/>
</dbReference>
<sequence>MFEDNVFLGEYNYERAKQWCVDHEGFLLKSVGIYLISIFSIKYLMKDRKPLIFATPLIWWNAGLALFSILGFLRMTPTMFKVIYEHGFSYTYTHISELQTDSVSGYWTFLWCVSKIPELIDTFFIVTRKSNLIFMHWYHHALTGYFAFLNFYTDNAYMIWVVWLNYFIHSFMYTYYMLRAAKIKVPYGAVVAQVLTSAQIVQFLITHAVMAHLAWLVLTTDAKYDVTFKGFFVGAFMEVTYLLLWFRFYHYSYIAKGGQKYAKYGDKKTETVAAKEGKAE</sequence>
<dbReference type="AlphaFoldDB" id="A0A914DP87"/>